<gene>
    <name evidence="1" type="ORF">FPL14_24245</name>
</gene>
<name>A0A7G5C401_9BACL</name>
<dbReference type="KEGG" id="cchl:FPL14_24245"/>
<reference evidence="1 2" key="1">
    <citation type="submission" date="2019-07" db="EMBL/GenBank/DDBJ databases">
        <authorList>
            <person name="Kim J.K."/>
            <person name="Cheong H.-M."/>
            <person name="Choi Y."/>
            <person name="Hwang K.J."/>
            <person name="Lee S."/>
            <person name="Choi C."/>
        </authorList>
    </citation>
    <scope>NUCLEOTIDE SEQUENCE [LARGE SCALE GENOMIC DNA]</scope>
    <source>
        <strain evidence="1 2">KS 22</strain>
    </source>
</reference>
<keyword evidence="2" id="KW-1185">Reference proteome</keyword>
<evidence type="ECO:0000313" key="2">
    <source>
        <dbReference type="Proteomes" id="UP000515679"/>
    </source>
</evidence>
<organism evidence="1 2">
    <name type="scientific">Cohnella cholangitidis</name>
    <dbReference type="NCBI Taxonomy" id="2598458"/>
    <lineage>
        <taxon>Bacteria</taxon>
        <taxon>Bacillati</taxon>
        <taxon>Bacillota</taxon>
        <taxon>Bacilli</taxon>
        <taxon>Bacillales</taxon>
        <taxon>Paenibacillaceae</taxon>
        <taxon>Cohnella</taxon>
    </lineage>
</organism>
<dbReference type="EMBL" id="CP041969">
    <property type="protein sequence ID" value="QMV43935.1"/>
    <property type="molecule type" value="Genomic_DNA"/>
</dbReference>
<evidence type="ECO:0000313" key="1">
    <source>
        <dbReference type="EMBL" id="QMV43935.1"/>
    </source>
</evidence>
<dbReference type="Proteomes" id="UP000515679">
    <property type="component" value="Chromosome"/>
</dbReference>
<protein>
    <submittedName>
        <fullName evidence="1">Uncharacterized protein</fullName>
    </submittedName>
</protein>
<dbReference type="RefSeq" id="WP_182300169.1">
    <property type="nucleotide sequence ID" value="NZ_CP041969.1"/>
</dbReference>
<dbReference type="AlphaFoldDB" id="A0A7G5C401"/>
<sequence length="471" mass="52230">MSQYRLSLGDLGINWGTAIDIEERVGYPSNVSVKRSDSDGVWDWDLPDGIYRAKDIVRELGTLLEAIHVQLGAAADAEALLSNIQATLAVAGRETSLPVGSLIIEDKARNELSRQADRIGTILTGWAREFNSRQLALKKYGETVLGSLVFRSRCDHHLWTHKVTDLLTGPSGGPAVMQLFNEYLHQIVLLRDALIPFDNWGEVPIELRDRRVKGLREMEQAHSGFIAEIMVRPISHQTLVRYAQSVLGTSLTTAGYGFQYRLGTIIPASLAVPLAEAPAYLLRWYPVRTVEADSNDGQAEFAFDYAYPDYYSAPRSHAGSGTPVVRLGGRTRRESGSIGEAYLRIAGREADRVVLDYGFRIDSTDYSVDLGQALRGHRFKYRPQKGESDLTRINNSDIFSHDATDILRLTDLVTCDSGIHLIDTGGNELVRWALLGKLYPENVIVLDRGDSEEIALSERAGKGFGAKFLIH</sequence>
<proteinExistence type="predicted"/>
<accession>A0A7G5C401</accession>